<dbReference type="InterPro" id="IPR036249">
    <property type="entry name" value="Thioredoxin-like_sf"/>
</dbReference>
<sequence length="188" mass="20383">MAASAPVCDFGRPAVDARLPGVDGTSHSIFEQAGGKGLVVAFICNHCPYVNAVIARIVRDATELKAHGVGFVAISANDAEAYPEDSFDNMKVFARRNALAFPYLYDEDQAIAKAYGAVCTPDFFGFNKDMKLQYRGRLDASRKEIGPADLRRDLYEAMVMVALFGKGPAEQQPSIGCAIKWKTPASQL</sequence>
<protein>
    <submittedName>
        <fullName evidence="1">Peroxiredoxin</fullName>
    </submittedName>
</protein>
<dbReference type="EMBL" id="CP013110">
    <property type="protein sequence ID" value="APG94108.1"/>
    <property type="molecule type" value="Genomic_DNA"/>
</dbReference>
<dbReference type="Proteomes" id="UP000182306">
    <property type="component" value="Plasmid C"/>
</dbReference>
<dbReference type="PANTHER" id="PTHR43640">
    <property type="entry name" value="OS07G0260300 PROTEIN"/>
    <property type="match status" value="1"/>
</dbReference>
<dbReference type="Gene3D" id="3.40.30.10">
    <property type="entry name" value="Glutaredoxin"/>
    <property type="match status" value="1"/>
</dbReference>
<reference evidence="1 2" key="1">
    <citation type="submission" date="2015-10" db="EMBL/GenBank/DDBJ databases">
        <title>Genomic differences between typical nodule nitrogen-fixing rhizobial strains and those coming from bean seeds.</title>
        <authorList>
            <person name="Peralta H."/>
            <person name="Aguilar-Vera A."/>
            <person name="Diaz R."/>
            <person name="Mora Y."/>
            <person name="Martinez-Batallar G."/>
            <person name="Salazar E."/>
            <person name="Vargas-Lagunas C."/>
            <person name="Encarnacion S."/>
            <person name="Girard L."/>
            <person name="Mora J."/>
        </authorList>
    </citation>
    <scope>NUCLEOTIDE SEQUENCE [LARGE SCALE GENOMIC DNA]</scope>
    <source>
        <strain evidence="1 2">CFNEI 73</strain>
        <plasmid evidence="1 2">C</plasmid>
    </source>
</reference>
<gene>
    <name evidence="1" type="ORF">SAMCFNEI73_pC0387</name>
</gene>
<dbReference type="RefSeq" id="WP_064253898.1">
    <property type="nucleotide sequence ID" value="NZ_CP013110.1"/>
</dbReference>
<dbReference type="InterPro" id="IPR047262">
    <property type="entry name" value="PRX-like1"/>
</dbReference>
<accession>A0A1L3LVK8</accession>
<keyword evidence="1" id="KW-0614">Plasmid</keyword>
<dbReference type="GO" id="GO:0016491">
    <property type="term" value="F:oxidoreductase activity"/>
    <property type="evidence" value="ECO:0007669"/>
    <property type="project" value="InterPro"/>
</dbReference>
<organism evidence="1 2">
    <name type="scientific">Sinorhizobium americanum</name>
    <dbReference type="NCBI Taxonomy" id="194963"/>
    <lineage>
        <taxon>Bacteria</taxon>
        <taxon>Pseudomonadati</taxon>
        <taxon>Pseudomonadota</taxon>
        <taxon>Alphaproteobacteria</taxon>
        <taxon>Hyphomicrobiales</taxon>
        <taxon>Rhizobiaceae</taxon>
        <taxon>Sinorhizobium/Ensifer group</taxon>
        <taxon>Sinorhizobium</taxon>
    </lineage>
</organism>
<dbReference type="InterPro" id="IPR013766">
    <property type="entry name" value="Thioredoxin_domain"/>
</dbReference>
<dbReference type="OrthoDB" id="9809746at2"/>
<dbReference type="Pfam" id="PF00578">
    <property type="entry name" value="AhpC-TSA"/>
    <property type="match status" value="1"/>
</dbReference>
<keyword evidence="2" id="KW-1185">Reference proteome</keyword>
<proteinExistence type="predicted"/>
<dbReference type="InterPro" id="IPR000866">
    <property type="entry name" value="AhpC/TSA"/>
</dbReference>
<dbReference type="PANTHER" id="PTHR43640:SF1">
    <property type="entry name" value="THIOREDOXIN-DEPENDENT PEROXIREDOXIN"/>
    <property type="match status" value="1"/>
</dbReference>
<dbReference type="GO" id="GO:0016209">
    <property type="term" value="F:antioxidant activity"/>
    <property type="evidence" value="ECO:0007669"/>
    <property type="project" value="InterPro"/>
</dbReference>
<dbReference type="SUPFAM" id="SSF52833">
    <property type="entry name" value="Thioredoxin-like"/>
    <property type="match status" value="1"/>
</dbReference>
<name>A0A1L3LVK8_9HYPH</name>
<evidence type="ECO:0000313" key="2">
    <source>
        <dbReference type="Proteomes" id="UP000182306"/>
    </source>
</evidence>
<dbReference type="KEGG" id="same:SAMCFNEI73_pC0387"/>
<evidence type="ECO:0000313" key="1">
    <source>
        <dbReference type="EMBL" id="APG94108.1"/>
    </source>
</evidence>
<dbReference type="CDD" id="cd02969">
    <property type="entry name" value="PRX_like1"/>
    <property type="match status" value="1"/>
</dbReference>
<dbReference type="AlphaFoldDB" id="A0A1L3LVK8"/>
<dbReference type="PROSITE" id="PS51352">
    <property type="entry name" value="THIOREDOXIN_2"/>
    <property type="match status" value="1"/>
</dbReference>
<geneLocation type="plasmid" evidence="1 2">
    <name>C</name>
</geneLocation>